<dbReference type="InterPro" id="IPR004242">
    <property type="entry name" value="Transposase_21"/>
</dbReference>
<dbReference type="PANTHER" id="PTHR46579">
    <property type="entry name" value="F5/8 TYPE C DOMAIN-CONTAINING PROTEIN-RELATED"/>
    <property type="match status" value="1"/>
</dbReference>
<dbReference type="eggNOG" id="ENOG502SRVS">
    <property type="taxonomic scope" value="Eukaryota"/>
</dbReference>
<protein>
    <recommendedName>
        <fullName evidence="3">Transposase domain-containing protein</fullName>
    </recommendedName>
</protein>
<sequence>MATSRGPYRTYLYDASKSIPRTTSWRINRKREISELEDSPPPTAETTPPDECSSRQLLNDDLPTTTSVTVDFDAECNSSITPADSEDETNYDYDSDNFETELMEAAMAEDIDTESIVEDLDQSAYHMDDDLLLPLYPDSQISICGAILAIMSFKRECRLPFSTINRLLVLLKLLCPTDSKLPKSVYMLRKMFKSHHCTTVKKYFCSQCKKECNRSDSCSNDDCNSCLENDTFIKLDLQKQFKAILSRHWNDINYIKRDIADANISAATFLNYDKEYFCCPENVGVILNTDGISIFRSSKVSVWPIYLEVANFPPPIRFRIDNTIICGLWVGQSKPEMDIVMGPILKEIDELNMLGFSFSSPDGVKTVRAKLLFGVFDLVAKSKVLNMNQFNGNYGCPICLHPGEYRERRRIYATDKLYPLRTEEGIEDAIQKATTDNTVVQGIKGQSPLYGYLNLVDGVPPDYMHCVLEGVTNTAFYKDGEGKRKSCYVYFKHAVTSGTGYGESYRHNQQHQHGIEWRTTNPLGRQESNPAVVTVV</sequence>
<organism evidence="2">
    <name type="scientific">Amphimedon queenslandica</name>
    <name type="common">Sponge</name>
    <dbReference type="NCBI Taxonomy" id="400682"/>
    <lineage>
        <taxon>Eukaryota</taxon>
        <taxon>Metazoa</taxon>
        <taxon>Porifera</taxon>
        <taxon>Demospongiae</taxon>
        <taxon>Heteroscleromorpha</taxon>
        <taxon>Haplosclerida</taxon>
        <taxon>Niphatidae</taxon>
        <taxon>Amphimedon</taxon>
    </lineage>
</organism>
<reference evidence="2" key="1">
    <citation type="submission" date="2017-05" db="UniProtKB">
        <authorList>
            <consortium name="EnsemblMetazoa"/>
        </authorList>
    </citation>
    <scope>IDENTIFICATION</scope>
</reference>
<feature type="region of interest" description="Disordered" evidence="1">
    <location>
        <begin position="24"/>
        <end position="59"/>
    </location>
</feature>
<accession>A0A1X7UUJ2</accession>
<dbReference type="STRING" id="400682.A0A1X7UUJ2"/>
<dbReference type="PANTHER" id="PTHR46579:SF1">
    <property type="entry name" value="F5_8 TYPE C DOMAIN-CONTAINING PROTEIN"/>
    <property type="match status" value="1"/>
</dbReference>
<dbReference type="InParanoid" id="A0A1X7UUJ2"/>
<name>A0A1X7UUJ2_AMPQE</name>
<dbReference type="OMA" id="CIRCATH"/>
<evidence type="ECO:0000256" key="1">
    <source>
        <dbReference type="SAM" id="MobiDB-lite"/>
    </source>
</evidence>
<evidence type="ECO:0008006" key="3">
    <source>
        <dbReference type="Google" id="ProtNLM"/>
    </source>
</evidence>
<evidence type="ECO:0000313" key="2">
    <source>
        <dbReference type="EnsemblMetazoa" id="Aqu2.1.31057_001"/>
    </source>
</evidence>
<dbReference type="Pfam" id="PF02992">
    <property type="entry name" value="Transposase_21"/>
    <property type="match status" value="1"/>
</dbReference>
<dbReference type="OrthoDB" id="10010998at2759"/>
<dbReference type="AlphaFoldDB" id="A0A1X7UUJ2"/>
<proteinExistence type="predicted"/>
<dbReference type="EnsemblMetazoa" id="Aqu2.1.31057_001">
    <property type="protein sequence ID" value="Aqu2.1.31057_001"/>
    <property type="gene ID" value="Aqu2.1.31057"/>
</dbReference>